<gene>
    <name evidence="2" type="ORF">KC19_VG252800</name>
</gene>
<evidence type="ECO:0000313" key="3">
    <source>
        <dbReference type="Proteomes" id="UP000822688"/>
    </source>
</evidence>
<dbReference type="EMBL" id="CM026426">
    <property type="protein sequence ID" value="KAG0574307.1"/>
    <property type="molecule type" value="Genomic_DNA"/>
</dbReference>
<organism evidence="2 3">
    <name type="scientific">Ceratodon purpureus</name>
    <name type="common">Fire moss</name>
    <name type="synonym">Dicranum purpureum</name>
    <dbReference type="NCBI Taxonomy" id="3225"/>
    <lineage>
        <taxon>Eukaryota</taxon>
        <taxon>Viridiplantae</taxon>
        <taxon>Streptophyta</taxon>
        <taxon>Embryophyta</taxon>
        <taxon>Bryophyta</taxon>
        <taxon>Bryophytina</taxon>
        <taxon>Bryopsida</taxon>
        <taxon>Dicranidae</taxon>
        <taxon>Pseudoditrichales</taxon>
        <taxon>Ditrichaceae</taxon>
        <taxon>Ceratodon</taxon>
    </lineage>
</organism>
<reference evidence="2" key="1">
    <citation type="submission" date="2020-06" db="EMBL/GenBank/DDBJ databases">
        <title>WGS assembly of Ceratodon purpureus strain R40.</title>
        <authorList>
            <person name="Carey S.B."/>
            <person name="Jenkins J."/>
            <person name="Shu S."/>
            <person name="Lovell J.T."/>
            <person name="Sreedasyam A."/>
            <person name="Maumus F."/>
            <person name="Tiley G.P."/>
            <person name="Fernandez-Pozo N."/>
            <person name="Barry K."/>
            <person name="Chen C."/>
            <person name="Wang M."/>
            <person name="Lipzen A."/>
            <person name="Daum C."/>
            <person name="Saski C.A."/>
            <person name="Payton A.C."/>
            <person name="Mcbreen J.C."/>
            <person name="Conrad R.E."/>
            <person name="Kollar L.M."/>
            <person name="Olsson S."/>
            <person name="Huttunen S."/>
            <person name="Landis J.B."/>
            <person name="Wickett N.J."/>
            <person name="Johnson M.G."/>
            <person name="Rensing S.A."/>
            <person name="Grimwood J."/>
            <person name="Schmutz J."/>
            <person name="Mcdaniel S.F."/>
        </authorList>
    </citation>
    <scope>NUCLEOTIDE SEQUENCE</scope>
    <source>
        <strain evidence="2">R40</strain>
    </source>
</reference>
<sequence length="319" mass="34155">MQELIAMIKRTASEAKDSNSRHTREEKGTTNLRSRSASPSPTEKTVILSPQSMVTSSAARPPGVQNSLPPSPIAKESDDHIAAAAELAPPPEDANVISLLVSPPLSGSVQVPASRTSPTEAAASTEQSMDPQNNMDIAASSCPTPSKNATPIPTSNSSEMMNILFPKALSDWDADFEPLPPRRVQPAESVQVQTRGRKKANSAALCTKVSLAPIVSRDEGCDPISVGKLVWVLHDRFPLVVVAQGKAGVAWRTKSNKLGAQCSEGHQWSQVHRIFQHGVPLMFPEAEIGCSILDSALPPAQGRQKSIMWSSRHLVAFKP</sequence>
<protein>
    <submittedName>
        <fullName evidence="2">Uncharacterized protein</fullName>
    </submittedName>
</protein>
<comment type="caution">
    <text evidence="2">The sequence shown here is derived from an EMBL/GenBank/DDBJ whole genome shotgun (WGS) entry which is preliminary data.</text>
</comment>
<evidence type="ECO:0000313" key="2">
    <source>
        <dbReference type="EMBL" id="KAG0574307.1"/>
    </source>
</evidence>
<dbReference type="AlphaFoldDB" id="A0A8T0HU38"/>
<feature type="compositionally biased region" description="Polar residues" evidence="1">
    <location>
        <begin position="29"/>
        <end position="68"/>
    </location>
</feature>
<name>A0A8T0HU38_CERPU</name>
<feature type="compositionally biased region" description="Polar residues" evidence="1">
    <location>
        <begin position="113"/>
        <end position="132"/>
    </location>
</feature>
<feature type="region of interest" description="Disordered" evidence="1">
    <location>
        <begin position="105"/>
        <end position="132"/>
    </location>
</feature>
<dbReference type="Proteomes" id="UP000822688">
    <property type="component" value="Chromosome V"/>
</dbReference>
<keyword evidence="3" id="KW-1185">Reference proteome</keyword>
<proteinExistence type="predicted"/>
<accession>A0A8T0HU38</accession>
<evidence type="ECO:0000256" key="1">
    <source>
        <dbReference type="SAM" id="MobiDB-lite"/>
    </source>
</evidence>
<feature type="region of interest" description="Disordered" evidence="1">
    <location>
        <begin position="1"/>
        <end position="82"/>
    </location>
</feature>
<feature type="compositionally biased region" description="Basic and acidic residues" evidence="1">
    <location>
        <begin position="11"/>
        <end position="28"/>
    </location>
</feature>